<keyword evidence="3" id="KW-1185">Reference proteome</keyword>
<protein>
    <submittedName>
        <fullName evidence="2">Uncharacterized protein</fullName>
    </submittedName>
</protein>
<sequence length="112" mass="11873">MTTANNLPPIQTPTTATLDPGPSAMPISQTPFSKPTSNPPINHHHPPPTSTKYSPSSPLPPAPYHASYAWSRLGPPTPAGPAPLCFAIYSSSYSQAPLFLLIVSLIFESIHS</sequence>
<proteinExistence type="predicted"/>
<evidence type="ECO:0000313" key="2">
    <source>
        <dbReference type="EMBL" id="KAG6641235.1"/>
    </source>
</evidence>
<evidence type="ECO:0000313" key="3">
    <source>
        <dbReference type="Proteomes" id="UP000811609"/>
    </source>
</evidence>
<dbReference type="EMBL" id="CM031817">
    <property type="protein sequence ID" value="KAG6641235.1"/>
    <property type="molecule type" value="Genomic_DNA"/>
</dbReference>
<name>A0A8T1PEE8_CARIL</name>
<gene>
    <name evidence="2" type="ORF">CIPAW_09G059600</name>
</gene>
<organism evidence="2 3">
    <name type="scientific">Carya illinoinensis</name>
    <name type="common">Pecan</name>
    <dbReference type="NCBI Taxonomy" id="32201"/>
    <lineage>
        <taxon>Eukaryota</taxon>
        <taxon>Viridiplantae</taxon>
        <taxon>Streptophyta</taxon>
        <taxon>Embryophyta</taxon>
        <taxon>Tracheophyta</taxon>
        <taxon>Spermatophyta</taxon>
        <taxon>Magnoliopsida</taxon>
        <taxon>eudicotyledons</taxon>
        <taxon>Gunneridae</taxon>
        <taxon>Pentapetalae</taxon>
        <taxon>rosids</taxon>
        <taxon>fabids</taxon>
        <taxon>Fagales</taxon>
        <taxon>Juglandaceae</taxon>
        <taxon>Carya</taxon>
    </lineage>
</organism>
<feature type="compositionally biased region" description="Polar residues" evidence="1">
    <location>
        <begin position="1"/>
        <end position="17"/>
    </location>
</feature>
<reference evidence="2" key="1">
    <citation type="submission" date="2020-12" db="EMBL/GenBank/DDBJ databases">
        <title>WGS assembly of Carya illinoinensis cv. Pawnee.</title>
        <authorList>
            <person name="Platts A."/>
            <person name="Shu S."/>
            <person name="Wright S."/>
            <person name="Barry K."/>
            <person name="Edger P."/>
            <person name="Pires J.C."/>
            <person name="Schmutz J."/>
        </authorList>
    </citation>
    <scope>NUCLEOTIDE SEQUENCE</scope>
    <source>
        <tissue evidence="2">Leaf</tissue>
    </source>
</reference>
<accession>A0A8T1PEE8</accession>
<comment type="caution">
    <text evidence="2">The sequence shown here is derived from an EMBL/GenBank/DDBJ whole genome shotgun (WGS) entry which is preliminary data.</text>
</comment>
<evidence type="ECO:0000256" key="1">
    <source>
        <dbReference type="SAM" id="MobiDB-lite"/>
    </source>
</evidence>
<dbReference type="AlphaFoldDB" id="A0A8T1PEE8"/>
<feature type="region of interest" description="Disordered" evidence="1">
    <location>
        <begin position="1"/>
        <end position="60"/>
    </location>
</feature>
<dbReference type="Proteomes" id="UP000811609">
    <property type="component" value="Chromosome 9"/>
</dbReference>